<dbReference type="SUPFAM" id="SSF55031">
    <property type="entry name" value="Bacterial exopeptidase dimerisation domain"/>
    <property type="match status" value="1"/>
</dbReference>
<proteinExistence type="inferred from homology"/>
<dbReference type="InterPro" id="IPR002933">
    <property type="entry name" value="Peptidase_M20"/>
</dbReference>
<evidence type="ECO:0000313" key="5">
    <source>
        <dbReference type="Proteomes" id="UP000537989"/>
    </source>
</evidence>
<dbReference type="PANTHER" id="PTHR30575:SF0">
    <property type="entry name" value="XAA-ARG DIPEPTIDASE"/>
    <property type="match status" value="1"/>
</dbReference>
<evidence type="ECO:0000256" key="2">
    <source>
        <dbReference type="PIRNR" id="PIRNR037226"/>
    </source>
</evidence>
<organism evidence="4 5">
    <name type="scientific">Fusarium austroamericanum</name>
    <dbReference type="NCBI Taxonomy" id="282268"/>
    <lineage>
        <taxon>Eukaryota</taxon>
        <taxon>Fungi</taxon>
        <taxon>Dikarya</taxon>
        <taxon>Ascomycota</taxon>
        <taxon>Pezizomycotina</taxon>
        <taxon>Sordariomycetes</taxon>
        <taxon>Hypocreomycetidae</taxon>
        <taxon>Hypocreales</taxon>
        <taxon>Nectriaceae</taxon>
        <taxon>Fusarium</taxon>
    </lineage>
</organism>
<dbReference type="InterPro" id="IPR011650">
    <property type="entry name" value="Peptidase_M20_dimer"/>
</dbReference>
<keyword evidence="5" id="KW-1185">Reference proteome</keyword>
<protein>
    <recommendedName>
        <fullName evidence="2">Peptidase M20 domain-containing protein 2</fullName>
    </recommendedName>
</protein>
<evidence type="ECO:0000256" key="1">
    <source>
        <dbReference type="ARBA" id="ARBA00006247"/>
    </source>
</evidence>
<accession>A0AAN6C888</accession>
<gene>
    <name evidence="4" type="ORF">FAUST_1583</name>
</gene>
<comment type="similarity">
    <text evidence="1 2">Belongs to the peptidase M20A family.</text>
</comment>
<comment type="caution">
    <text evidence="4">The sequence shown here is derived from an EMBL/GenBank/DDBJ whole genome shotgun (WGS) entry which is preliminary data.</text>
</comment>
<name>A0AAN6C888_FUSAU</name>
<dbReference type="PIRSF" id="PIRSF037226">
    <property type="entry name" value="Amidohydrolase_ACY1L2_prd"/>
    <property type="match status" value="1"/>
</dbReference>
<dbReference type="FunFam" id="3.30.70.360:FF:000004">
    <property type="entry name" value="Peptidase M20 domain-containing protein 2"/>
    <property type="match status" value="1"/>
</dbReference>
<dbReference type="InterPro" id="IPR017144">
    <property type="entry name" value="Xaa-Arg_dipeptidase"/>
</dbReference>
<dbReference type="Pfam" id="PF07687">
    <property type="entry name" value="M20_dimer"/>
    <property type="match status" value="1"/>
</dbReference>
<dbReference type="SUPFAM" id="SSF53187">
    <property type="entry name" value="Zn-dependent exopeptidases"/>
    <property type="match status" value="1"/>
</dbReference>
<dbReference type="NCBIfam" id="TIGR01891">
    <property type="entry name" value="amidohydrolases"/>
    <property type="match status" value="1"/>
</dbReference>
<evidence type="ECO:0000259" key="3">
    <source>
        <dbReference type="Pfam" id="PF07687"/>
    </source>
</evidence>
<dbReference type="Gene3D" id="3.40.630.10">
    <property type="entry name" value="Zn peptidases"/>
    <property type="match status" value="1"/>
</dbReference>
<dbReference type="InterPro" id="IPR017439">
    <property type="entry name" value="Amidohydrolase"/>
</dbReference>
<dbReference type="EMBL" id="JAAMOD010000034">
    <property type="protein sequence ID" value="KAF5245796.1"/>
    <property type="molecule type" value="Genomic_DNA"/>
</dbReference>
<dbReference type="PANTHER" id="PTHR30575">
    <property type="entry name" value="PEPTIDASE M20"/>
    <property type="match status" value="1"/>
</dbReference>
<dbReference type="GO" id="GO:0016805">
    <property type="term" value="F:dipeptidase activity"/>
    <property type="evidence" value="ECO:0007669"/>
    <property type="project" value="InterPro"/>
</dbReference>
<dbReference type="Gene3D" id="3.30.70.360">
    <property type="match status" value="1"/>
</dbReference>
<dbReference type="InterPro" id="IPR036264">
    <property type="entry name" value="Bact_exopeptidase_dim_dom"/>
</dbReference>
<dbReference type="CDD" id="cd05672">
    <property type="entry name" value="M20_ACY1L2-like"/>
    <property type="match status" value="1"/>
</dbReference>
<dbReference type="Proteomes" id="UP000537989">
    <property type="component" value="Unassembled WGS sequence"/>
</dbReference>
<feature type="domain" description="Peptidase M20 dimerisation" evidence="3">
    <location>
        <begin position="198"/>
        <end position="280"/>
    </location>
</feature>
<evidence type="ECO:0000313" key="4">
    <source>
        <dbReference type="EMBL" id="KAF5245796.1"/>
    </source>
</evidence>
<sequence>MPSATTISDVIGIARQTIASETKRLQSHLEKVSLDIHSHPELCYEEVFAHDTICDFLEANGFTVTRHAYDISTCFEAEIGSGEEEQTVIYCAEYDALPGIGHACGHNLIALSSITAFVAIAKAMAETGLAGKGKVRLLGTPAEEGGSGKVRLLDAGAFKGASAALMSHPTSMGRIKEVEGYAGAAGLVTIAASMISADFYGKSAHAGATPWQGHNALDAAVGSYVNISMLRQQIKPAERIHGVITDGGKAPNIIPDKTSIVYGVRSTTAAGCKDLVRKVKCCFDAAATATDCTVKTKSPLFYADQILNPVLCEAFTEEMRYLGDEFLPIAKETVSSSTDMGNVSHVLPSFHCSYGIHSGAASNHTPGFTAAAATPDALDRAIRVGQGLAMLGVYILHNPEFSTKMTAAFKAAKAQADANI</sequence>
<dbReference type="InterPro" id="IPR052030">
    <property type="entry name" value="Peptidase_M20/M20A_hydrolases"/>
</dbReference>
<dbReference type="Pfam" id="PF01546">
    <property type="entry name" value="Peptidase_M20"/>
    <property type="match status" value="1"/>
</dbReference>
<dbReference type="AlphaFoldDB" id="A0AAN6C888"/>
<reference evidence="4 5" key="1">
    <citation type="submission" date="2020-02" db="EMBL/GenBank/DDBJ databases">
        <title>Identification and distribution of gene clusters putatively required for synthesis of sphingolipid metabolism inhibitors in phylogenetically diverse species of the filamentous fungus Fusarium.</title>
        <authorList>
            <person name="Kim H.-S."/>
            <person name="Busman M."/>
            <person name="Brown D.W."/>
            <person name="Divon H."/>
            <person name="Uhlig S."/>
            <person name="Proctor R.H."/>
        </authorList>
    </citation>
    <scope>NUCLEOTIDE SEQUENCE [LARGE SCALE GENOMIC DNA]</scope>
    <source>
        <strain evidence="4 5">NRRL 2903</strain>
    </source>
</reference>